<dbReference type="InterPro" id="IPR011335">
    <property type="entry name" value="Restrct_endonuc-II-like"/>
</dbReference>
<evidence type="ECO:0000313" key="1">
    <source>
        <dbReference type="EMBL" id="CUH46475.1"/>
    </source>
</evidence>
<sequence>MFQIDPETCPIRYRFPRWGFLAAALLLEPKLRRNRARDLENERLLKDLGWRILVIWECAISGPKRLSPQDLSQKMSQWLHSDLPAHELGGDDCRAVGSRGG</sequence>
<dbReference type="GO" id="GO:0016787">
    <property type="term" value="F:hydrolase activity"/>
    <property type="evidence" value="ECO:0007669"/>
    <property type="project" value="UniProtKB-KW"/>
</dbReference>
<dbReference type="Gene3D" id="3.40.960.10">
    <property type="entry name" value="VSR Endonuclease"/>
    <property type="match status" value="1"/>
</dbReference>
<protein>
    <submittedName>
        <fullName evidence="1">Very short patch repair protein</fullName>
        <ecNumber evidence="1">3.1.-.-</ecNumber>
    </submittedName>
</protein>
<dbReference type="EC" id="3.1.-.-" evidence="1"/>
<reference evidence="1 2" key="1">
    <citation type="submission" date="2015-09" db="EMBL/GenBank/DDBJ databases">
        <authorList>
            <consortium name="Swine Surveillance"/>
        </authorList>
    </citation>
    <scope>NUCLEOTIDE SEQUENCE [LARGE SCALE GENOMIC DNA]</scope>
    <source>
        <strain evidence="1 2">CECT 4292</strain>
    </source>
</reference>
<proteinExistence type="predicted"/>
<dbReference type="EMBL" id="CYPU01000011">
    <property type="protein sequence ID" value="CUH46475.1"/>
    <property type="molecule type" value="Genomic_DNA"/>
</dbReference>
<accession>A0A0P1EBV9</accession>
<gene>
    <name evidence="1" type="primary">vsr_2</name>
    <name evidence="1" type="ORF">RUA4292_00641</name>
</gene>
<dbReference type="SUPFAM" id="SSF52980">
    <property type="entry name" value="Restriction endonuclease-like"/>
    <property type="match status" value="1"/>
</dbReference>
<name>A0A0P1EBV9_9RHOB</name>
<evidence type="ECO:0000313" key="2">
    <source>
        <dbReference type="Proteomes" id="UP000050783"/>
    </source>
</evidence>
<organism evidence="1 2">
    <name type="scientific">Ruegeria atlantica</name>
    <dbReference type="NCBI Taxonomy" id="81569"/>
    <lineage>
        <taxon>Bacteria</taxon>
        <taxon>Pseudomonadati</taxon>
        <taxon>Pseudomonadota</taxon>
        <taxon>Alphaproteobacteria</taxon>
        <taxon>Rhodobacterales</taxon>
        <taxon>Roseobacteraceae</taxon>
        <taxon>Ruegeria</taxon>
    </lineage>
</organism>
<dbReference type="Proteomes" id="UP000050783">
    <property type="component" value="Unassembled WGS sequence"/>
</dbReference>
<dbReference type="AlphaFoldDB" id="A0A0P1EBV9"/>
<keyword evidence="1" id="KW-0378">Hydrolase</keyword>